<feature type="transmembrane region" description="Helical" evidence="13">
    <location>
        <begin position="143"/>
        <end position="169"/>
    </location>
</feature>
<name>F1Z9Y3_9SPHN</name>
<dbReference type="Pfam" id="PF01292">
    <property type="entry name" value="Ni_hydr_CYTB"/>
    <property type="match status" value="1"/>
</dbReference>
<dbReference type="InterPro" id="IPR016174">
    <property type="entry name" value="Di-haem_cyt_TM"/>
</dbReference>
<evidence type="ECO:0000313" key="16">
    <source>
        <dbReference type="Proteomes" id="UP000004728"/>
    </source>
</evidence>
<gene>
    <name evidence="15" type="ORF">Y88_0666</name>
</gene>
<dbReference type="GO" id="GO:0020037">
    <property type="term" value="F:heme binding"/>
    <property type="evidence" value="ECO:0007669"/>
    <property type="project" value="TreeGrafter"/>
</dbReference>
<dbReference type="OrthoDB" id="1247465at2"/>
<keyword evidence="7" id="KW-0479">Metal-binding</keyword>
<evidence type="ECO:0000256" key="2">
    <source>
        <dbReference type="ARBA" id="ARBA00004651"/>
    </source>
</evidence>
<dbReference type="EMBL" id="AEWJ01000041">
    <property type="protein sequence ID" value="EGD58609.1"/>
    <property type="molecule type" value="Genomic_DNA"/>
</dbReference>
<evidence type="ECO:0000256" key="5">
    <source>
        <dbReference type="ARBA" id="ARBA00022617"/>
    </source>
</evidence>
<evidence type="ECO:0000256" key="7">
    <source>
        <dbReference type="ARBA" id="ARBA00022723"/>
    </source>
</evidence>
<reference evidence="15 16" key="1">
    <citation type="journal article" date="2012" name="J. Bacteriol.">
        <title>Draft Genome Sequence of Novosphingobium nitrogenifigens Y88T.</title>
        <authorList>
            <person name="Strabala T.J."/>
            <person name="Macdonald L."/>
            <person name="Liu V."/>
            <person name="Smit A.M."/>
        </authorList>
    </citation>
    <scope>NUCLEOTIDE SEQUENCE [LARGE SCALE GENOMIC DNA]</scope>
    <source>
        <strain evidence="15 16">DSM 19370</strain>
    </source>
</reference>
<organism evidence="15 16">
    <name type="scientific">Novosphingobium nitrogenifigens DSM 19370</name>
    <dbReference type="NCBI Taxonomy" id="983920"/>
    <lineage>
        <taxon>Bacteria</taxon>
        <taxon>Pseudomonadati</taxon>
        <taxon>Pseudomonadota</taxon>
        <taxon>Alphaproteobacteria</taxon>
        <taxon>Sphingomonadales</taxon>
        <taxon>Sphingomonadaceae</taxon>
        <taxon>Novosphingobium</taxon>
    </lineage>
</organism>
<keyword evidence="3" id="KW-0813">Transport</keyword>
<evidence type="ECO:0000256" key="1">
    <source>
        <dbReference type="ARBA" id="ARBA00001970"/>
    </source>
</evidence>
<feature type="domain" description="Cytochrome b561 bacterial/Ni-hydrogenase" evidence="14">
    <location>
        <begin position="15"/>
        <end position="178"/>
    </location>
</feature>
<proteinExistence type="inferred from homology"/>
<dbReference type="RefSeq" id="WP_008066501.1">
    <property type="nucleotide sequence ID" value="NZ_AQWK01000002.1"/>
</dbReference>
<dbReference type="HOGENOM" id="CLU_095321_1_0_5"/>
<evidence type="ECO:0000256" key="11">
    <source>
        <dbReference type="ARBA" id="ARBA00023136"/>
    </source>
</evidence>
<evidence type="ECO:0000256" key="8">
    <source>
        <dbReference type="ARBA" id="ARBA00022982"/>
    </source>
</evidence>
<evidence type="ECO:0000256" key="3">
    <source>
        <dbReference type="ARBA" id="ARBA00022448"/>
    </source>
</evidence>
<comment type="caution">
    <text evidence="15">The sequence shown here is derived from an EMBL/GenBank/DDBJ whole genome shotgun (WGS) entry which is preliminary data.</text>
</comment>
<dbReference type="GO" id="GO:0009055">
    <property type="term" value="F:electron transfer activity"/>
    <property type="evidence" value="ECO:0007669"/>
    <property type="project" value="InterPro"/>
</dbReference>
<dbReference type="GO" id="GO:0022904">
    <property type="term" value="P:respiratory electron transport chain"/>
    <property type="evidence" value="ECO:0007669"/>
    <property type="project" value="InterPro"/>
</dbReference>
<evidence type="ECO:0000256" key="4">
    <source>
        <dbReference type="ARBA" id="ARBA00022475"/>
    </source>
</evidence>
<keyword evidence="5" id="KW-0349">Heme</keyword>
<evidence type="ECO:0000313" key="15">
    <source>
        <dbReference type="EMBL" id="EGD58609.1"/>
    </source>
</evidence>
<feature type="transmembrane region" description="Helical" evidence="13">
    <location>
        <begin position="100"/>
        <end position="123"/>
    </location>
</feature>
<accession>F1Z9Y3</accession>
<dbReference type="InParanoid" id="F1Z9Y3"/>
<dbReference type="STRING" id="983920.Y88_0666"/>
<keyword evidence="10" id="KW-0408">Iron</keyword>
<feature type="transmembrane region" description="Helical" evidence="13">
    <location>
        <begin position="21"/>
        <end position="43"/>
    </location>
</feature>
<keyword evidence="16" id="KW-1185">Reference proteome</keyword>
<dbReference type="GO" id="GO:0046872">
    <property type="term" value="F:metal ion binding"/>
    <property type="evidence" value="ECO:0007669"/>
    <property type="project" value="UniProtKB-KW"/>
</dbReference>
<dbReference type="InterPro" id="IPR052168">
    <property type="entry name" value="Cytochrome_b561_oxidase"/>
</dbReference>
<evidence type="ECO:0000256" key="9">
    <source>
        <dbReference type="ARBA" id="ARBA00022989"/>
    </source>
</evidence>
<feature type="transmembrane region" description="Helical" evidence="13">
    <location>
        <begin position="55"/>
        <end position="73"/>
    </location>
</feature>
<comment type="subcellular location">
    <subcellularLocation>
        <location evidence="2">Cell membrane</location>
        <topology evidence="2">Multi-pass membrane protein</topology>
    </subcellularLocation>
</comment>
<dbReference type="PANTHER" id="PTHR30529:SF1">
    <property type="entry name" value="CYTOCHROME B561 HOMOLOG 2"/>
    <property type="match status" value="1"/>
</dbReference>
<dbReference type="PANTHER" id="PTHR30529">
    <property type="entry name" value="CYTOCHROME B561"/>
    <property type="match status" value="1"/>
</dbReference>
<evidence type="ECO:0000256" key="6">
    <source>
        <dbReference type="ARBA" id="ARBA00022692"/>
    </source>
</evidence>
<keyword evidence="8" id="KW-0249">Electron transport</keyword>
<dbReference type="SUPFAM" id="SSF81342">
    <property type="entry name" value="Transmembrane di-heme cytochromes"/>
    <property type="match status" value="1"/>
</dbReference>
<comment type="cofactor">
    <cofactor evidence="1">
        <name>heme b</name>
        <dbReference type="ChEBI" id="CHEBI:60344"/>
    </cofactor>
</comment>
<evidence type="ECO:0000256" key="10">
    <source>
        <dbReference type="ARBA" id="ARBA00023004"/>
    </source>
</evidence>
<sequence>MGRTKRKLATEVAEYDVRTKILHWVFAAGILYASAVGYALHFIPPGRIHTGLSHLNMSLASVLILLFPFRVWWRIVRPEPAPPQGLSVGQVHAARMIQTVIYAAIFAVLASGYLMVPDGYWFFGFAWVPTPFAKGAATDFFFMVHRIGCAALVSLVGLHLGGVILHTFVKPIGLLRRMA</sequence>
<dbReference type="Proteomes" id="UP000004728">
    <property type="component" value="Unassembled WGS sequence"/>
</dbReference>
<protein>
    <submittedName>
        <fullName evidence="15">Cytochrome B561</fullName>
    </submittedName>
</protein>
<dbReference type="AlphaFoldDB" id="F1Z9Y3"/>
<dbReference type="GO" id="GO:0005886">
    <property type="term" value="C:plasma membrane"/>
    <property type="evidence" value="ECO:0007669"/>
    <property type="project" value="UniProtKB-SubCell"/>
</dbReference>
<keyword evidence="11 13" id="KW-0472">Membrane</keyword>
<dbReference type="InterPro" id="IPR011577">
    <property type="entry name" value="Cyt_b561_bac/Ni-Hgenase"/>
</dbReference>
<dbReference type="eggNOG" id="COG3038">
    <property type="taxonomic scope" value="Bacteria"/>
</dbReference>
<keyword evidence="4" id="KW-1003">Cell membrane</keyword>
<comment type="similarity">
    <text evidence="12">Belongs to the cytochrome b561 family.</text>
</comment>
<evidence type="ECO:0000259" key="14">
    <source>
        <dbReference type="Pfam" id="PF01292"/>
    </source>
</evidence>
<keyword evidence="6 13" id="KW-0812">Transmembrane</keyword>
<evidence type="ECO:0000256" key="12">
    <source>
        <dbReference type="ARBA" id="ARBA00037975"/>
    </source>
</evidence>
<keyword evidence="9 13" id="KW-1133">Transmembrane helix</keyword>
<evidence type="ECO:0000256" key="13">
    <source>
        <dbReference type="SAM" id="Phobius"/>
    </source>
</evidence>